<name>A0A829YG48_9GAMM</name>
<dbReference type="InterPro" id="IPR021332">
    <property type="entry name" value="DUF2944"/>
</dbReference>
<proteinExistence type="predicted"/>
<dbReference type="Proteomes" id="UP000445000">
    <property type="component" value="Unassembled WGS sequence"/>
</dbReference>
<evidence type="ECO:0008006" key="4">
    <source>
        <dbReference type="Google" id="ProtNLM"/>
    </source>
</evidence>
<feature type="region of interest" description="Disordered" evidence="1">
    <location>
        <begin position="181"/>
        <end position="201"/>
    </location>
</feature>
<evidence type="ECO:0000313" key="3">
    <source>
        <dbReference type="Proteomes" id="UP000445000"/>
    </source>
</evidence>
<dbReference type="EMBL" id="BLJN01000003">
    <property type="protein sequence ID" value="GFE81576.1"/>
    <property type="molecule type" value="Genomic_DNA"/>
</dbReference>
<organism evidence="2 3">
    <name type="scientific">Steroidobacter agaridevorans</name>
    <dbReference type="NCBI Taxonomy" id="2695856"/>
    <lineage>
        <taxon>Bacteria</taxon>
        <taxon>Pseudomonadati</taxon>
        <taxon>Pseudomonadota</taxon>
        <taxon>Gammaproteobacteria</taxon>
        <taxon>Steroidobacterales</taxon>
        <taxon>Steroidobacteraceae</taxon>
        <taxon>Steroidobacter</taxon>
    </lineage>
</organism>
<sequence length="201" mass="22221">MDEWVLNALKRWPNVPALFGWLGLDRRGRWLVQGEAISHPRIIDVINRNYAADEHGRWYFQNGPQRGYMQLESTPLILFVADDNEHLITHTGLAVAQLHAAYIDEEGSLVLTTEHGPGELRGTDLQWALDRLSIDGNPVDDDALATALGLPSQSRTDITLTVGSSQLALQRLDFAGAPSALSFDRAPAPREGEKVSTRAMD</sequence>
<dbReference type="AlphaFoldDB" id="A0A829YG48"/>
<feature type="compositionally biased region" description="Basic and acidic residues" evidence="1">
    <location>
        <begin position="187"/>
        <end position="201"/>
    </location>
</feature>
<gene>
    <name evidence="2" type="ORF">GCM10011487_35760</name>
</gene>
<protein>
    <recommendedName>
        <fullName evidence="4">DUF2946 domain-containing protein</fullName>
    </recommendedName>
</protein>
<evidence type="ECO:0000256" key="1">
    <source>
        <dbReference type="SAM" id="MobiDB-lite"/>
    </source>
</evidence>
<keyword evidence="3" id="KW-1185">Reference proteome</keyword>
<accession>A0A829YG48</accession>
<reference evidence="3" key="1">
    <citation type="submission" date="2020-01" db="EMBL/GenBank/DDBJ databases">
        <title>'Steroidobacter agaridevorans' sp. nov., agar-degrading bacteria isolated from rhizosphere soils.</title>
        <authorList>
            <person name="Ikenaga M."/>
            <person name="Kataoka M."/>
            <person name="Murouchi A."/>
            <person name="Katsuragi S."/>
            <person name="Sakai M."/>
        </authorList>
    </citation>
    <scope>NUCLEOTIDE SEQUENCE [LARGE SCALE GENOMIC DNA]</scope>
    <source>
        <strain evidence="3">YU21-B</strain>
    </source>
</reference>
<comment type="caution">
    <text evidence="2">The sequence shown here is derived from an EMBL/GenBank/DDBJ whole genome shotgun (WGS) entry which is preliminary data.</text>
</comment>
<dbReference type="RefSeq" id="WP_161813206.1">
    <property type="nucleotide sequence ID" value="NZ_BLJN01000003.1"/>
</dbReference>
<dbReference type="Pfam" id="PF11161">
    <property type="entry name" value="DUF2944"/>
    <property type="match status" value="1"/>
</dbReference>
<evidence type="ECO:0000313" key="2">
    <source>
        <dbReference type="EMBL" id="GFE81576.1"/>
    </source>
</evidence>